<dbReference type="GO" id="GO:0030246">
    <property type="term" value="F:carbohydrate binding"/>
    <property type="evidence" value="ECO:0007669"/>
    <property type="project" value="InterPro"/>
</dbReference>
<dbReference type="Gene3D" id="2.70.98.10">
    <property type="match status" value="1"/>
</dbReference>
<sequence length="81" mass="9120">QRAYKNLVFPEYTLELPSSKVVITKDLNKDNVVDWQDGAIAYRNIMNNPKGAESVPDLVAYRIAMNFASQAQNPFLMTLDG</sequence>
<dbReference type="Pfam" id="PF12905">
    <property type="entry name" value="Glyco_hydro_101"/>
    <property type="match status" value="1"/>
</dbReference>
<organism evidence="3">
    <name type="scientific">human gut metagenome</name>
    <dbReference type="NCBI Taxonomy" id="408170"/>
    <lineage>
        <taxon>unclassified sequences</taxon>
        <taxon>metagenomes</taxon>
        <taxon>organismal metagenomes</taxon>
    </lineage>
</organism>
<feature type="domain" description="Galactose mutarotase-like fold" evidence="2">
    <location>
        <begin position="1"/>
        <end position="35"/>
    </location>
</feature>
<name>W1XWS6_9ZZZZ</name>
<dbReference type="Gene3D" id="3.20.20.80">
    <property type="entry name" value="Glycosidases"/>
    <property type="match status" value="1"/>
</dbReference>
<proteinExistence type="predicted"/>
<dbReference type="AlphaFoldDB" id="W1XWS6"/>
<feature type="non-terminal residue" evidence="3">
    <location>
        <position position="81"/>
    </location>
</feature>
<dbReference type="InterPro" id="IPR014718">
    <property type="entry name" value="GH-type_carb-bd"/>
</dbReference>
<feature type="non-terminal residue" evidence="3">
    <location>
        <position position="1"/>
    </location>
</feature>
<dbReference type="Pfam" id="PF18080">
    <property type="entry name" value="Gal_mutarotas_3"/>
    <property type="match status" value="1"/>
</dbReference>
<dbReference type="InterPro" id="IPR040633">
    <property type="entry name" value="Gal_mutarotas_3"/>
</dbReference>
<accession>W1XWS6</accession>
<evidence type="ECO:0000259" key="1">
    <source>
        <dbReference type="Pfam" id="PF12905"/>
    </source>
</evidence>
<evidence type="ECO:0000313" key="3">
    <source>
        <dbReference type="EMBL" id="ETJ33900.1"/>
    </source>
</evidence>
<protein>
    <submittedName>
        <fullName evidence="3">Gram-positive signal peptide protein, YSIRK family</fullName>
    </submittedName>
</protein>
<feature type="domain" description="Endo-alpha-N-acetylgalactosaminidase" evidence="1">
    <location>
        <begin position="36"/>
        <end position="80"/>
    </location>
</feature>
<dbReference type="EMBL" id="AZMM01011667">
    <property type="protein sequence ID" value="ETJ33900.1"/>
    <property type="molecule type" value="Genomic_DNA"/>
</dbReference>
<comment type="caution">
    <text evidence="3">The sequence shown here is derived from an EMBL/GenBank/DDBJ whole genome shotgun (WGS) entry which is preliminary data.</text>
</comment>
<dbReference type="InterPro" id="IPR025706">
    <property type="entry name" value="Endoa_GalNAc"/>
</dbReference>
<reference evidence="3" key="1">
    <citation type="submission" date="2013-12" db="EMBL/GenBank/DDBJ databases">
        <title>A Varibaculum cambriense genome reconstructed from a premature infant gut community with otherwise low bacterial novelty that shifts toward anaerobic metabolism during the third week of life.</title>
        <authorList>
            <person name="Brown C.T."/>
            <person name="Sharon I."/>
            <person name="Thomas B.C."/>
            <person name="Castelle C.J."/>
            <person name="Morowitz M.J."/>
            <person name="Banfield J.F."/>
        </authorList>
    </citation>
    <scope>NUCLEOTIDE SEQUENCE</scope>
</reference>
<evidence type="ECO:0000259" key="2">
    <source>
        <dbReference type="Pfam" id="PF18080"/>
    </source>
</evidence>
<gene>
    <name evidence="3" type="ORF">Q604_UNBC11667G0001</name>
</gene>
<dbReference type="GO" id="GO:0033926">
    <property type="term" value="F:endo-alpha-N-acetylgalactosaminidase activity"/>
    <property type="evidence" value="ECO:0007669"/>
    <property type="project" value="InterPro"/>
</dbReference>